<organism evidence="1 2">
    <name type="scientific">Melastoma candidum</name>
    <dbReference type="NCBI Taxonomy" id="119954"/>
    <lineage>
        <taxon>Eukaryota</taxon>
        <taxon>Viridiplantae</taxon>
        <taxon>Streptophyta</taxon>
        <taxon>Embryophyta</taxon>
        <taxon>Tracheophyta</taxon>
        <taxon>Spermatophyta</taxon>
        <taxon>Magnoliopsida</taxon>
        <taxon>eudicotyledons</taxon>
        <taxon>Gunneridae</taxon>
        <taxon>Pentapetalae</taxon>
        <taxon>rosids</taxon>
        <taxon>malvids</taxon>
        <taxon>Myrtales</taxon>
        <taxon>Melastomataceae</taxon>
        <taxon>Melastomatoideae</taxon>
        <taxon>Melastomateae</taxon>
        <taxon>Melastoma</taxon>
    </lineage>
</organism>
<evidence type="ECO:0000313" key="1">
    <source>
        <dbReference type="EMBL" id="KAI4331633.1"/>
    </source>
</evidence>
<sequence length="659" mass="71575">MLLTAFVFLAFVPVTTLSVDPVLNNDVLGLIVFKAGVRDPGNRLASWNEDDDSACGWDGVGCDPKESNRVTEIVLDGFSLSGHIDRGFLRLRFLRTLSLARNGFRGAINPNLTSIGSLVVIDFSENNLTGGIPYQLFWQCGSINFAGNGLTGHILGSIGNLFEGEIQDGFGSFDDVRVVNLRGNHFRGPVPEAIVGCLHLKVLDLGENSFLGDLPESLRNLRSCTFLSLRGNSLTGKVPDWIGELRSLQSLNLSANRFSGEIPESISSMPSLTHLNLSMNIIGGNPPEPMADCINLSSLDVSRNSIRGTFPFWLLGHNSTGRHIGDGNQRTDCHHDAYFSNNHCAFGHIIEQFHHNIPRSIGNLSTIKRIDMSNNHLEGSIPHEIGRCSDLQILILSHNNLTGTVPPAIGNLNDLRVVDFSLNSLSGSLPKELTNLSGLVYFNVSHNHLEGELPMGGFFDTIDESSVSGNPWFCGSVVNRSCPAVHPKPIVLNPNSPVTANTSSSHNCQRKRIVLSVSALVAIAAAGFIIFGVMIITFLNIHFRLSIARSSAVARALSGEGDLSESMNDPNHGKLFMFEGSASFVTGAQGMLRKDSELGRGGFGIVYRTALRENRSVAIKKLTISSLIKSQGEFEKEVRVFGNIRHPNLVTLEGYYCTS</sequence>
<comment type="caution">
    <text evidence="1">The sequence shown here is derived from an EMBL/GenBank/DDBJ whole genome shotgun (WGS) entry which is preliminary data.</text>
</comment>
<gene>
    <name evidence="1" type="ORF">MLD38_029805</name>
</gene>
<dbReference type="EMBL" id="CM042887">
    <property type="protein sequence ID" value="KAI4331633.1"/>
    <property type="molecule type" value="Genomic_DNA"/>
</dbReference>
<proteinExistence type="predicted"/>
<keyword evidence="2" id="KW-1185">Reference proteome</keyword>
<dbReference type="Proteomes" id="UP001057402">
    <property type="component" value="Chromosome 8"/>
</dbReference>
<protein>
    <submittedName>
        <fullName evidence="1">Uncharacterized protein</fullName>
    </submittedName>
</protein>
<reference evidence="2" key="1">
    <citation type="journal article" date="2023" name="Front. Plant Sci.">
        <title>Chromosomal-level genome assembly of Melastoma candidum provides insights into trichome evolution.</title>
        <authorList>
            <person name="Zhong Y."/>
            <person name="Wu W."/>
            <person name="Sun C."/>
            <person name="Zou P."/>
            <person name="Liu Y."/>
            <person name="Dai S."/>
            <person name="Zhou R."/>
        </authorList>
    </citation>
    <scope>NUCLEOTIDE SEQUENCE [LARGE SCALE GENOMIC DNA]</scope>
</reference>
<accession>A0ACB9N4T6</accession>
<evidence type="ECO:0000313" key="2">
    <source>
        <dbReference type="Proteomes" id="UP001057402"/>
    </source>
</evidence>
<name>A0ACB9N4T6_9MYRT</name>